<keyword evidence="5" id="KW-0378">Hydrolase</keyword>
<evidence type="ECO:0000256" key="6">
    <source>
        <dbReference type="ARBA" id="ARBA00022884"/>
    </source>
</evidence>
<dbReference type="GO" id="GO:0004519">
    <property type="term" value="F:endonuclease activity"/>
    <property type="evidence" value="ECO:0007669"/>
    <property type="project" value="UniProtKB-KW"/>
</dbReference>
<evidence type="ECO:0000256" key="4">
    <source>
        <dbReference type="ARBA" id="ARBA00022759"/>
    </source>
</evidence>
<evidence type="ECO:0000313" key="10">
    <source>
        <dbReference type="Proteomes" id="UP000034081"/>
    </source>
</evidence>
<keyword evidence="4" id="KW-0255">Endonuclease</keyword>
<comment type="caution">
    <text evidence="9">The sequence shown here is derived from an EMBL/GenBank/DDBJ whole genome shotgun (WGS) entry which is preliminary data.</text>
</comment>
<evidence type="ECO:0000256" key="8">
    <source>
        <dbReference type="SAM" id="MobiDB-lite"/>
    </source>
</evidence>
<comment type="similarity">
    <text evidence="1">Belongs to the HicA mRNA interferase family.</text>
</comment>
<dbReference type="Gene3D" id="3.30.920.30">
    <property type="entry name" value="Hypothetical protein"/>
    <property type="match status" value="1"/>
</dbReference>
<dbReference type="GO" id="GO:0003729">
    <property type="term" value="F:mRNA binding"/>
    <property type="evidence" value="ECO:0007669"/>
    <property type="project" value="InterPro"/>
</dbReference>
<dbReference type="PANTHER" id="PTHR34873">
    <property type="entry name" value="SSR1766 PROTEIN"/>
    <property type="match status" value="1"/>
</dbReference>
<keyword evidence="2" id="KW-1277">Toxin-antitoxin system</keyword>
<organism evidence="9 10">
    <name type="scientific">Candidatus Woesebacteria bacterium GW2011_GWB1_38_8</name>
    <dbReference type="NCBI Taxonomy" id="1618570"/>
    <lineage>
        <taxon>Bacteria</taxon>
        <taxon>Candidatus Woeseibacteriota</taxon>
    </lineage>
</organism>
<accession>A0A0G0L0A9</accession>
<name>A0A0G0L0A9_9BACT</name>
<dbReference type="SUPFAM" id="SSF54786">
    <property type="entry name" value="YcfA/nrd intein domain"/>
    <property type="match status" value="1"/>
</dbReference>
<dbReference type="AlphaFoldDB" id="A0A0G0L0A9"/>
<dbReference type="Proteomes" id="UP000034081">
    <property type="component" value="Unassembled WGS sequence"/>
</dbReference>
<gene>
    <name evidence="9" type="ORF">UT08_C0007G0051</name>
</gene>
<keyword evidence="3" id="KW-0540">Nuclease</keyword>
<protein>
    <submittedName>
        <fullName evidence="9">YcfA family protein</fullName>
    </submittedName>
</protein>
<dbReference type="STRING" id="1618570.UT08_C0007G0051"/>
<dbReference type="InterPro" id="IPR038570">
    <property type="entry name" value="HicA_sf"/>
</dbReference>
<feature type="compositionally biased region" description="Basic and acidic residues" evidence="8">
    <location>
        <begin position="31"/>
        <end position="40"/>
    </location>
</feature>
<dbReference type="PANTHER" id="PTHR34873:SF3">
    <property type="entry name" value="ADDICTION MODULE TOXIN, HICA FAMILY"/>
    <property type="match status" value="1"/>
</dbReference>
<evidence type="ECO:0000256" key="2">
    <source>
        <dbReference type="ARBA" id="ARBA00022649"/>
    </source>
</evidence>
<proteinExistence type="inferred from homology"/>
<evidence type="ECO:0000256" key="5">
    <source>
        <dbReference type="ARBA" id="ARBA00022801"/>
    </source>
</evidence>
<evidence type="ECO:0000256" key="7">
    <source>
        <dbReference type="ARBA" id="ARBA00023016"/>
    </source>
</evidence>
<keyword evidence="6" id="KW-0694">RNA-binding</keyword>
<reference evidence="9 10" key="1">
    <citation type="journal article" date="2015" name="Nature">
        <title>rRNA introns, odd ribosomes, and small enigmatic genomes across a large radiation of phyla.</title>
        <authorList>
            <person name="Brown C.T."/>
            <person name="Hug L.A."/>
            <person name="Thomas B.C."/>
            <person name="Sharon I."/>
            <person name="Castelle C.J."/>
            <person name="Singh A."/>
            <person name="Wilkins M.J."/>
            <person name="Williams K.H."/>
            <person name="Banfield J.F."/>
        </authorList>
    </citation>
    <scope>NUCLEOTIDE SEQUENCE [LARGE SCALE GENOMIC DNA]</scope>
</reference>
<evidence type="ECO:0000256" key="3">
    <source>
        <dbReference type="ARBA" id="ARBA00022722"/>
    </source>
</evidence>
<dbReference type="InterPro" id="IPR012933">
    <property type="entry name" value="HicA_mRNA_interferase"/>
</dbReference>
<dbReference type="Pfam" id="PF07927">
    <property type="entry name" value="HicA_toxin"/>
    <property type="match status" value="1"/>
</dbReference>
<keyword evidence="7" id="KW-0346">Stress response</keyword>
<dbReference type="GO" id="GO:0016787">
    <property type="term" value="F:hydrolase activity"/>
    <property type="evidence" value="ECO:0007669"/>
    <property type="project" value="UniProtKB-KW"/>
</dbReference>
<dbReference type="EMBL" id="LBVL01000007">
    <property type="protein sequence ID" value="KKQ85378.1"/>
    <property type="molecule type" value="Genomic_DNA"/>
</dbReference>
<sequence length="72" mass="8155">MSKLSPIDAGKLIRILKKEGFRQVRQKGSHLRLEHSDGRKTSVPIHSGEKIGKGLLIKILKDVNIPVEKFRK</sequence>
<evidence type="ECO:0000313" key="9">
    <source>
        <dbReference type="EMBL" id="KKQ85378.1"/>
    </source>
</evidence>
<evidence type="ECO:0000256" key="1">
    <source>
        <dbReference type="ARBA" id="ARBA00006620"/>
    </source>
</evidence>
<feature type="region of interest" description="Disordered" evidence="8">
    <location>
        <begin position="27"/>
        <end position="46"/>
    </location>
</feature>